<accession>A0A0F9G7A9</accession>
<feature type="domain" description="Transposase DDE" evidence="1">
    <location>
        <begin position="52"/>
        <end position="507"/>
    </location>
</feature>
<dbReference type="NCBIfam" id="NF033539">
    <property type="entry name" value="transpos_IS1380"/>
    <property type="match status" value="1"/>
</dbReference>
<gene>
    <name evidence="2" type="ORF">LCGC14_1861650</name>
</gene>
<proteinExistence type="predicted"/>
<evidence type="ECO:0000313" key="2">
    <source>
        <dbReference type="EMBL" id="KKL94739.1"/>
    </source>
</evidence>
<dbReference type="EMBL" id="LAZR01018850">
    <property type="protein sequence ID" value="KKL94739.1"/>
    <property type="molecule type" value="Genomic_DNA"/>
</dbReference>
<dbReference type="InterPro" id="IPR047960">
    <property type="entry name" value="Transpos_IS1380"/>
</dbReference>
<evidence type="ECO:0000259" key="1">
    <source>
        <dbReference type="Pfam" id="PF13701"/>
    </source>
</evidence>
<dbReference type="InterPro" id="IPR025668">
    <property type="entry name" value="Tnp_DDE_dom"/>
</dbReference>
<dbReference type="Pfam" id="PF13701">
    <property type="entry name" value="DDE_Tnp_1_4"/>
    <property type="match status" value="1"/>
</dbReference>
<comment type="caution">
    <text evidence="2">The sequence shown here is derived from an EMBL/GenBank/DDBJ whole genome shotgun (WGS) entry which is preliminary data.</text>
</comment>
<organism evidence="2">
    <name type="scientific">marine sediment metagenome</name>
    <dbReference type="NCBI Taxonomy" id="412755"/>
    <lineage>
        <taxon>unclassified sequences</taxon>
        <taxon>metagenomes</taxon>
        <taxon>ecological metagenomes</taxon>
    </lineage>
</organism>
<reference evidence="2" key="1">
    <citation type="journal article" date="2015" name="Nature">
        <title>Complex archaea that bridge the gap between prokaryotes and eukaryotes.</title>
        <authorList>
            <person name="Spang A."/>
            <person name="Saw J.H."/>
            <person name="Jorgensen S.L."/>
            <person name="Zaremba-Niedzwiedzka K."/>
            <person name="Martijn J."/>
            <person name="Lind A.E."/>
            <person name="van Eijk R."/>
            <person name="Schleper C."/>
            <person name="Guy L."/>
            <person name="Ettema T.J."/>
        </authorList>
    </citation>
    <scope>NUCLEOTIDE SEQUENCE</scope>
</reference>
<dbReference type="AlphaFoldDB" id="A0A0F9G7A9"/>
<protein>
    <recommendedName>
        <fullName evidence="1">Transposase DDE domain-containing protein</fullName>
    </recommendedName>
</protein>
<sequence>MNDSRRQKLERRKRKILDRLAPRAWAPQDAPMFTASPIQYELADRVRGLASGGIGAMHTLAQRTGLIEAIDRNLHLLKVHLPYHESDHVLNIAYNILCGGTCLEDMELRRNDAVYLDALDAQRSPDPTTAGDFCRRFDEPAIETLMNTINDIRLRVWRQQPAPFFEEAIIEADGTIAPTTGQCKDGMDISYNGTWGYHPLVVSLANTGEPLYLVNRSASRPSHEGAADRFDQALDLCRRAGFRTILFRGDTDFTQTRHLDRWDEQGARFIFGIDAMKNLVHLAETLPDKGWAPLQRPAKYEVKTQERQRPEDVKERIVRERAFKNIRLDSEHVAEFAYSPTACKKTYRIVVVRKNLSIEQGEQVLFDDIRYFFYLTNDSVTPADEIVFSANDRCNQENLIGQLKNGVRAMQMPVDHLVSNWAYMVMASLAWTLKAWFALMLPETGRWASRHRCEKQTVLKMQFKTFLNAFIQLPCQIVRTGRRIVYRVLAWNRWQPVFFRAVDALQHPLRC</sequence>
<name>A0A0F9G7A9_9ZZZZ</name>